<organism evidence="1 2">
    <name type="scientific">Deinococcus depolymerans</name>
    <dbReference type="NCBI Taxonomy" id="392408"/>
    <lineage>
        <taxon>Bacteria</taxon>
        <taxon>Thermotogati</taxon>
        <taxon>Deinococcota</taxon>
        <taxon>Deinococci</taxon>
        <taxon>Deinococcales</taxon>
        <taxon>Deinococcaceae</taxon>
        <taxon>Deinococcus</taxon>
    </lineage>
</organism>
<gene>
    <name evidence="1" type="ORF">GCM10008937_17050</name>
</gene>
<comment type="caution">
    <text evidence="1">The sequence shown here is derived from an EMBL/GenBank/DDBJ whole genome shotgun (WGS) entry which is preliminary data.</text>
</comment>
<proteinExistence type="predicted"/>
<keyword evidence="2" id="KW-1185">Reference proteome</keyword>
<accession>A0ABN1C1E8</accession>
<dbReference type="Proteomes" id="UP001500191">
    <property type="component" value="Unassembled WGS sequence"/>
</dbReference>
<dbReference type="EMBL" id="BAAADB010000012">
    <property type="protein sequence ID" value="GAA0509762.1"/>
    <property type="molecule type" value="Genomic_DNA"/>
</dbReference>
<evidence type="ECO:0000313" key="2">
    <source>
        <dbReference type="Proteomes" id="UP001500191"/>
    </source>
</evidence>
<sequence>MLGVMQHTRTWSDVYGSALALFEGRAGGHAWLVAAPPSLAGGLAEELAGVDGKGRVTLIVHEGLTPLLAALREADPRGVIVVAPSALSGGPAVSVPERVVNDAGGVEYHEGGEFPAWTGADSAGGPAGECAAASAAAQAGAAVVVVSPGNVAEALSAWMDRTPHGR</sequence>
<reference evidence="1 2" key="1">
    <citation type="journal article" date="2019" name="Int. J. Syst. Evol. Microbiol.">
        <title>The Global Catalogue of Microorganisms (GCM) 10K type strain sequencing project: providing services to taxonomists for standard genome sequencing and annotation.</title>
        <authorList>
            <consortium name="The Broad Institute Genomics Platform"/>
            <consortium name="The Broad Institute Genome Sequencing Center for Infectious Disease"/>
            <person name="Wu L."/>
            <person name="Ma J."/>
        </authorList>
    </citation>
    <scope>NUCLEOTIDE SEQUENCE [LARGE SCALE GENOMIC DNA]</scope>
    <source>
        <strain evidence="1 2">JCM 14368</strain>
    </source>
</reference>
<protein>
    <submittedName>
        <fullName evidence="1">Uncharacterized protein</fullName>
    </submittedName>
</protein>
<evidence type="ECO:0000313" key="1">
    <source>
        <dbReference type="EMBL" id="GAA0509762.1"/>
    </source>
</evidence>
<name>A0ABN1C1E8_9DEIO</name>